<feature type="coiled-coil region" evidence="1">
    <location>
        <begin position="99"/>
        <end position="126"/>
    </location>
</feature>
<dbReference type="CDD" id="cd00882">
    <property type="entry name" value="Ras_like_GTPase"/>
    <property type="match status" value="1"/>
</dbReference>
<proteinExistence type="predicted"/>
<dbReference type="InterPro" id="IPR027417">
    <property type="entry name" value="P-loop_NTPase"/>
</dbReference>
<dbReference type="SUPFAM" id="SSF52540">
    <property type="entry name" value="P-loop containing nucleoside triphosphate hydrolases"/>
    <property type="match status" value="1"/>
</dbReference>
<reference evidence="2 3" key="1">
    <citation type="submission" date="2014-06" db="EMBL/GenBank/DDBJ databases">
        <authorList>
            <person name="Swart Estienne"/>
        </authorList>
    </citation>
    <scope>NUCLEOTIDE SEQUENCE [LARGE SCALE GENOMIC DNA]</scope>
    <source>
        <strain evidence="2 3">130c</strain>
    </source>
</reference>
<dbReference type="Gene3D" id="3.40.50.300">
    <property type="entry name" value="P-loop containing nucleotide triphosphate hydrolases"/>
    <property type="match status" value="1"/>
</dbReference>
<dbReference type="Proteomes" id="UP000039865">
    <property type="component" value="Unassembled WGS sequence"/>
</dbReference>
<evidence type="ECO:0000256" key="1">
    <source>
        <dbReference type="SAM" id="Coils"/>
    </source>
</evidence>
<dbReference type="AlphaFoldDB" id="A0A078A153"/>
<evidence type="ECO:0000313" key="3">
    <source>
        <dbReference type="Proteomes" id="UP000039865"/>
    </source>
</evidence>
<dbReference type="InParanoid" id="A0A078A153"/>
<evidence type="ECO:0000313" key="2">
    <source>
        <dbReference type="EMBL" id="CDW74509.1"/>
    </source>
</evidence>
<gene>
    <name evidence="2" type="primary">Contig13655.g14562</name>
    <name evidence="2" type="ORF">STYLEM_3489</name>
</gene>
<name>A0A078A153_STYLE</name>
<accession>A0A078A153</accession>
<keyword evidence="1" id="KW-0175">Coiled coil</keyword>
<sequence>MLEVKIAFVGGSDSGKSSLVKFLKICNYEVENQADKYSETWGISVNYLEWEHHNPNLPLKNYTIRFGLWESGGSFLKKFPFYNQYLLKNANLIVYMVSLASDENLLERLQNLVTQTREQWNKLKSQENIDKMREVVLLTKADLGYIYAQQQIQEIQGYCTQQGIEKCQILSIPYNERPDKRDTIVDDEMFDKEGDLVNPPLARHTLSSQFLDSISEICLKY</sequence>
<keyword evidence="3" id="KW-1185">Reference proteome</keyword>
<protein>
    <submittedName>
        <fullName evidence="2">Uncharacterized protein</fullName>
    </submittedName>
</protein>
<organism evidence="2 3">
    <name type="scientific">Stylonychia lemnae</name>
    <name type="common">Ciliate</name>
    <dbReference type="NCBI Taxonomy" id="5949"/>
    <lineage>
        <taxon>Eukaryota</taxon>
        <taxon>Sar</taxon>
        <taxon>Alveolata</taxon>
        <taxon>Ciliophora</taxon>
        <taxon>Intramacronucleata</taxon>
        <taxon>Spirotrichea</taxon>
        <taxon>Stichotrichia</taxon>
        <taxon>Sporadotrichida</taxon>
        <taxon>Oxytrichidae</taxon>
        <taxon>Stylonychinae</taxon>
        <taxon>Stylonychia</taxon>
    </lineage>
</organism>
<dbReference type="EMBL" id="CCKQ01003389">
    <property type="protein sequence ID" value="CDW74509.1"/>
    <property type="molecule type" value="Genomic_DNA"/>
</dbReference>